<feature type="transmembrane region" description="Helical" evidence="5">
    <location>
        <begin position="118"/>
        <end position="136"/>
    </location>
</feature>
<keyword evidence="7" id="KW-1185">Reference proteome</keyword>
<sequence length="170" mass="18578">MLKQTGFVSNTPEGYLAAQRDLFTGLLVVGWNTINQVRKGDFTMRNGKMKTILYWVTTIFGPASFVIGGFLFVTHGEQQVAVLNQLGYPVYVATILGVWKLLGVIAIVIPRFPRLKEWAYAGFFFELSGAAASHALSGDGLALTAQPLVFLALVIASWALRPSSRKLVAQ</sequence>
<evidence type="ECO:0000256" key="4">
    <source>
        <dbReference type="ARBA" id="ARBA00023136"/>
    </source>
</evidence>
<feature type="transmembrane region" description="Helical" evidence="5">
    <location>
        <begin position="86"/>
        <end position="109"/>
    </location>
</feature>
<protein>
    <submittedName>
        <fullName evidence="6">DoxX family protein</fullName>
    </submittedName>
</protein>
<comment type="caution">
    <text evidence="6">The sequence shown here is derived from an EMBL/GenBank/DDBJ whole genome shotgun (WGS) entry which is preliminary data.</text>
</comment>
<evidence type="ECO:0000256" key="5">
    <source>
        <dbReference type="SAM" id="Phobius"/>
    </source>
</evidence>
<reference evidence="6 7" key="1">
    <citation type="submission" date="2022-09" db="EMBL/GenBank/DDBJ databases">
        <authorList>
            <person name="Han X.L."/>
            <person name="Wang Q."/>
            <person name="Lu T."/>
        </authorList>
    </citation>
    <scope>NUCLEOTIDE SEQUENCE [LARGE SCALE GENOMIC DNA]</scope>
    <source>
        <strain evidence="6 7">WQ 127069</strain>
    </source>
</reference>
<evidence type="ECO:0000256" key="2">
    <source>
        <dbReference type="ARBA" id="ARBA00022692"/>
    </source>
</evidence>
<gene>
    <name evidence="6" type="ORF">OB236_23100</name>
</gene>
<proteinExistence type="predicted"/>
<evidence type="ECO:0000313" key="6">
    <source>
        <dbReference type="EMBL" id="MCU6794999.1"/>
    </source>
</evidence>
<comment type="subcellular location">
    <subcellularLocation>
        <location evidence="1">Membrane</location>
        <topology evidence="1">Multi-pass membrane protein</topology>
    </subcellularLocation>
</comment>
<keyword evidence="4 5" id="KW-0472">Membrane</keyword>
<dbReference type="EMBL" id="JAOQIO010000089">
    <property type="protein sequence ID" value="MCU6794999.1"/>
    <property type="molecule type" value="Genomic_DNA"/>
</dbReference>
<dbReference type="Pfam" id="PF13564">
    <property type="entry name" value="DoxX_2"/>
    <property type="match status" value="1"/>
</dbReference>
<dbReference type="Proteomes" id="UP001652445">
    <property type="component" value="Unassembled WGS sequence"/>
</dbReference>
<organism evidence="6 7">
    <name type="scientific">Paenibacillus baimaensis</name>
    <dbReference type="NCBI Taxonomy" id="2982185"/>
    <lineage>
        <taxon>Bacteria</taxon>
        <taxon>Bacillati</taxon>
        <taxon>Bacillota</taxon>
        <taxon>Bacilli</taxon>
        <taxon>Bacillales</taxon>
        <taxon>Paenibacillaceae</taxon>
        <taxon>Paenibacillus</taxon>
    </lineage>
</organism>
<keyword evidence="2 5" id="KW-0812">Transmembrane</keyword>
<feature type="transmembrane region" description="Helical" evidence="5">
    <location>
        <begin position="142"/>
        <end position="160"/>
    </location>
</feature>
<accession>A0ABT2UK40</accession>
<dbReference type="RefSeq" id="WP_262686054.1">
    <property type="nucleotide sequence ID" value="NZ_JAOQIO010000089.1"/>
</dbReference>
<dbReference type="InterPro" id="IPR032808">
    <property type="entry name" value="DoxX"/>
</dbReference>
<evidence type="ECO:0000256" key="1">
    <source>
        <dbReference type="ARBA" id="ARBA00004141"/>
    </source>
</evidence>
<keyword evidence="3 5" id="KW-1133">Transmembrane helix</keyword>
<evidence type="ECO:0000313" key="7">
    <source>
        <dbReference type="Proteomes" id="UP001652445"/>
    </source>
</evidence>
<evidence type="ECO:0000256" key="3">
    <source>
        <dbReference type="ARBA" id="ARBA00022989"/>
    </source>
</evidence>
<name>A0ABT2UK40_9BACL</name>
<feature type="transmembrane region" description="Helical" evidence="5">
    <location>
        <begin position="52"/>
        <end position="74"/>
    </location>
</feature>